<accession>A0A8B8UID2</accession>
<feature type="compositionally biased region" description="Basic and acidic residues" evidence="6">
    <location>
        <begin position="1"/>
        <end position="16"/>
    </location>
</feature>
<evidence type="ECO:0000256" key="3">
    <source>
        <dbReference type="ARBA" id="ARBA00022980"/>
    </source>
</evidence>
<evidence type="ECO:0000256" key="5">
    <source>
        <dbReference type="RuleBase" id="RU000671"/>
    </source>
</evidence>
<dbReference type="RefSeq" id="XP_032354286.1">
    <property type="nucleotide sequence ID" value="XM_032498395.1"/>
</dbReference>
<proteinExistence type="inferred from homology"/>
<dbReference type="Gene3D" id="2.20.25.100">
    <property type="entry name" value="Zn-binding ribosomal proteins"/>
    <property type="match status" value="1"/>
</dbReference>
<dbReference type="SUPFAM" id="SSF57829">
    <property type="entry name" value="Zn-binding ribosomal proteins"/>
    <property type="match status" value="1"/>
</dbReference>
<dbReference type="PANTHER" id="PTHR11594">
    <property type="entry name" value="40S RIBOSOMAL PROTEIN S27"/>
    <property type="match status" value="1"/>
</dbReference>
<gene>
    <name evidence="8" type="primary">LOC102512283</name>
</gene>
<organism evidence="7 8">
    <name type="scientific">Camelus ferus</name>
    <name type="common">Wild bactrian camel</name>
    <name type="synonym">Camelus bactrianus ferus</name>
    <dbReference type="NCBI Taxonomy" id="419612"/>
    <lineage>
        <taxon>Eukaryota</taxon>
        <taxon>Metazoa</taxon>
        <taxon>Chordata</taxon>
        <taxon>Craniata</taxon>
        <taxon>Vertebrata</taxon>
        <taxon>Euteleostomi</taxon>
        <taxon>Mammalia</taxon>
        <taxon>Eutheria</taxon>
        <taxon>Laurasiatheria</taxon>
        <taxon>Artiodactyla</taxon>
        <taxon>Tylopoda</taxon>
        <taxon>Camelidae</taxon>
        <taxon>Camelus</taxon>
    </lineage>
</organism>
<dbReference type="AlphaFoldDB" id="A0A8B8UID2"/>
<evidence type="ECO:0000256" key="6">
    <source>
        <dbReference type="SAM" id="MobiDB-lite"/>
    </source>
</evidence>
<dbReference type="InterPro" id="IPR000592">
    <property type="entry name" value="Ribosomal_eS27"/>
</dbReference>
<dbReference type="GO" id="GO:0003735">
    <property type="term" value="F:structural constituent of ribosome"/>
    <property type="evidence" value="ECO:0007669"/>
    <property type="project" value="InterPro"/>
</dbReference>
<dbReference type="GO" id="GO:1990904">
    <property type="term" value="C:ribonucleoprotein complex"/>
    <property type="evidence" value="ECO:0007669"/>
    <property type="project" value="UniProtKB-KW"/>
</dbReference>
<evidence type="ECO:0000256" key="1">
    <source>
        <dbReference type="ARBA" id="ARBA00010919"/>
    </source>
</evidence>
<dbReference type="InterPro" id="IPR011332">
    <property type="entry name" value="Ribosomal_zn-bd"/>
</dbReference>
<evidence type="ECO:0000313" key="8">
    <source>
        <dbReference type="RefSeq" id="XP_032354286.1"/>
    </source>
</evidence>
<protein>
    <recommendedName>
        <fullName evidence="5">40S ribosomal protein S27</fullName>
    </recommendedName>
</protein>
<comment type="cofactor">
    <cofactor evidence="5">
        <name>Zn(2+)</name>
        <dbReference type="ChEBI" id="CHEBI:29105"/>
    </cofactor>
    <text evidence="5">Binds 1 zinc ion per subunit.</text>
</comment>
<keyword evidence="5" id="KW-0479">Metal-binding</keyword>
<dbReference type="PROSITE" id="PS01168">
    <property type="entry name" value="RIBOSOMAL_S27E"/>
    <property type="match status" value="1"/>
</dbReference>
<dbReference type="GO" id="GO:0006412">
    <property type="term" value="P:translation"/>
    <property type="evidence" value="ECO:0007669"/>
    <property type="project" value="InterPro"/>
</dbReference>
<keyword evidence="5" id="KW-0863">Zinc-finger</keyword>
<evidence type="ECO:0000313" key="7">
    <source>
        <dbReference type="Proteomes" id="UP000694856"/>
    </source>
</evidence>
<dbReference type="FunFam" id="2.20.25.100:FF:000001">
    <property type="entry name" value="40S ribosomal protein S27"/>
    <property type="match status" value="1"/>
</dbReference>
<dbReference type="GeneID" id="102512283"/>
<comment type="similarity">
    <text evidence="1 5">Belongs to the eukaryotic ribosomal protein eS27 family.</text>
</comment>
<dbReference type="Proteomes" id="UP000694856">
    <property type="component" value="Chromosome 16"/>
</dbReference>
<dbReference type="GO" id="GO:0008270">
    <property type="term" value="F:zinc ion binding"/>
    <property type="evidence" value="ECO:0007669"/>
    <property type="project" value="UniProtKB-KW"/>
</dbReference>
<keyword evidence="7" id="KW-1185">Reference proteome</keyword>
<sequence>MPLARDLLHPSLEEEKKKHKKKQLFQSPNSFFKNVECPGCYKITTVFSQAQTVVLCVGCSTVLCQPTGGKARLTEGCSL</sequence>
<evidence type="ECO:0000256" key="2">
    <source>
        <dbReference type="ARBA" id="ARBA00022833"/>
    </source>
</evidence>
<name>A0A8B8UID2_CAMFR</name>
<keyword evidence="2 5" id="KW-0862">Zinc</keyword>
<feature type="region of interest" description="Disordered" evidence="6">
    <location>
        <begin position="1"/>
        <end position="21"/>
    </location>
</feature>
<dbReference type="KEGG" id="cfr:102512283"/>
<keyword evidence="3 5" id="KW-0689">Ribosomal protein</keyword>
<dbReference type="InterPro" id="IPR023407">
    <property type="entry name" value="Ribosomal_eS27_Zn-bd_dom_sf"/>
</dbReference>
<reference evidence="8" key="1">
    <citation type="submission" date="2025-08" db="UniProtKB">
        <authorList>
            <consortium name="RefSeq"/>
        </authorList>
    </citation>
    <scope>IDENTIFICATION</scope>
    <source>
        <tissue evidence="8">Ear skin</tissue>
    </source>
</reference>
<dbReference type="Pfam" id="PF01667">
    <property type="entry name" value="Ribosomal_S27e"/>
    <property type="match status" value="1"/>
</dbReference>
<evidence type="ECO:0000256" key="4">
    <source>
        <dbReference type="ARBA" id="ARBA00023274"/>
    </source>
</evidence>
<dbReference type="GO" id="GO:0005840">
    <property type="term" value="C:ribosome"/>
    <property type="evidence" value="ECO:0007669"/>
    <property type="project" value="UniProtKB-KW"/>
</dbReference>
<keyword evidence="4 5" id="KW-0687">Ribonucleoprotein</keyword>